<dbReference type="AlphaFoldDB" id="A0A386ZC48"/>
<dbReference type="Proteomes" id="UP000267164">
    <property type="component" value="Chromosome"/>
</dbReference>
<keyword evidence="1" id="KW-1277">Toxin-antitoxin system</keyword>
<dbReference type="RefSeq" id="WP_120735992.1">
    <property type="nucleotide sequence ID" value="NZ_CP032568.1"/>
</dbReference>
<keyword evidence="8" id="KW-1185">Reference proteome</keyword>
<keyword evidence="3" id="KW-0479">Metal-binding</keyword>
<accession>A0A386ZC48</accession>
<name>A0A386ZC48_9NOCA</name>
<keyword evidence="4" id="KW-0378">Hydrolase</keyword>
<evidence type="ECO:0000259" key="6">
    <source>
        <dbReference type="Pfam" id="PF01850"/>
    </source>
</evidence>
<dbReference type="GO" id="GO:0046872">
    <property type="term" value="F:metal ion binding"/>
    <property type="evidence" value="ECO:0007669"/>
    <property type="project" value="UniProtKB-KW"/>
</dbReference>
<evidence type="ECO:0000256" key="1">
    <source>
        <dbReference type="ARBA" id="ARBA00022649"/>
    </source>
</evidence>
<dbReference type="InterPro" id="IPR029060">
    <property type="entry name" value="PIN-like_dom_sf"/>
</dbReference>
<dbReference type="OrthoDB" id="7062868at2"/>
<dbReference type="Pfam" id="PF01850">
    <property type="entry name" value="PIN"/>
    <property type="match status" value="1"/>
</dbReference>
<dbReference type="Gene3D" id="3.40.50.1010">
    <property type="entry name" value="5'-nuclease"/>
    <property type="match status" value="1"/>
</dbReference>
<evidence type="ECO:0000313" key="8">
    <source>
        <dbReference type="Proteomes" id="UP000267164"/>
    </source>
</evidence>
<dbReference type="KEGG" id="nyu:D7D52_09555"/>
<dbReference type="InterPro" id="IPR002716">
    <property type="entry name" value="PIN_dom"/>
</dbReference>
<feature type="domain" description="PIN" evidence="6">
    <location>
        <begin position="9"/>
        <end position="141"/>
    </location>
</feature>
<gene>
    <name evidence="7" type="ORF">D7D52_09555</name>
</gene>
<evidence type="ECO:0000256" key="4">
    <source>
        <dbReference type="ARBA" id="ARBA00022801"/>
    </source>
</evidence>
<keyword evidence="5" id="KW-0460">Magnesium</keyword>
<sequence length="149" mass="16099">MTTTDADHVVVDTDVLLAASDAGRATFGAARTIFNDWPADGTTLYTSGQILREYLCVATRPVDRNGLGMSLADATANCRAFGARMRFLPENDKVHSRLLELIEDTACSGKQVHDANIAATMLVHGVGTVVTSNVSDFKRFERLIRVVGL</sequence>
<protein>
    <submittedName>
        <fullName evidence="7">PIN domain-containing protein</fullName>
    </submittedName>
</protein>
<evidence type="ECO:0000256" key="3">
    <source>
        <dbReference type="ARBA" id="ARBA00022723"/>
    </source>
</evidence>
<organism evidence="7 8">
    <name type="scientific">Nocardia yunnanensis</name>
    <dbReference type="NCBI Taxonomy" id="2382165"/>
    <lineage>
        <taxon>Bacteria</taxon>
        <taxon>Bacillati</taxon>
        <taxon>Actinomycetota</taxon>
        <taxon>Actinomycetes</taxon>
        <taxon>Mycobacteriales</taxon>
        <taxon>Nocardiaceae</taxon>
        <taxon>Nocardia</taxon>
    </lineage>
</organism>
<dbReference type="GO" id="GO:0016787">
    <property type="term" value="F:hydrolase activity"/>
    <property type="evidence" value="ECO:0007669"/>
    <property type="project" value="UniProtKB-KW"/>
</dbReference>
<dbReference type="GO" id="GO:0004518">
    <property type="term" value="F:nuclease activity"/>
    <property type="evidence" value="ECO:0007669"/>
    <property type="project" value="UniProtKB-KW"/>
</dbReference>
<keyword evidence="2" id="KW-0540">Nuclease</keyword>
<evidence type="ECO:0000313" key="7">
    <source>
        <dbReference type="EMBL" id="AYF74069.1"/>
    </source>
</evidence>
<dbReference type="SUPFAM" id="SSF88723">
    <property type="entry name" value="PIN domain-like"/>
    <property type="match status" value="1"/>
</dbReference>
<evidence type="ECO:0000256" key="2">
    <source>
        <dbReference type="ARBA" id="ARBA00022722"/>
    </source>
</evidence>
<dbReference type="EMBL" id="CP032568">
    <property type="protein sequence ID" value="AYF74069.1"/>
    <property type="molecule type" value="Genomic_DNA"/>
</dbReference>
<proteinExistence type="predicted"/>
<reference evidence="7 8" key="1">
    <citation type="submission" date="2018-09" db="EMBL/GenBank/DDBJ databases">
        <title>Nocardia yunnanensis sp. nov., an actinomycete isolated from a soil sample.</title>
        <authorList>
            <person name="Zhang J."/>
        </authorList>
    </citation>
    <scope>NUCLEOTIDE SEQUENCE [LARGE SCALE GENOMIC DNA]</scope>
    <source>
        <strain evidence="7 8">CFHS0054</strain>
    </source>
</reference>
<evidence type="ECO:0000256" key="5">
    <source>
        <dbReference type="ARBA" id="ARBA00022842"/>
    </source>
</evidence>